<evidence type="ECO:0000256" key="4">
    <source>
        <dbReference type="ARBA" id="ARBA00022884"/>
    </source>
</evidence>
<feature type="domain" description="tRNA nucleotidyltransferase/poly(A) polymerase RNA and SrmB- binding" evidence="9">
    <location>
        <begin position="251"/>
        <end position="287"/>
    </location>
</feature>
<dbReference type="GO" id="GO:0110078">
    <property type="term" value="C:TTT Hsp90 cochaperone complex"/>
    <property type="evidence" value="ECO:0007669"/>
    <property type="project" value="InterPro"/>
</dbReference>
<dbReference type="GO" id="GO:0052929">
    <property type="term" value="F:ATP:3'-cytidine-cytidine-tRNA adenylyltransferase activity"/>
    <property type="evidence" value="ECO:0007669"/>
    <property type="project" value="TreeGrafter"/>
</dbReference>
<dbReference type="InterPro" id="IPR018870">
    <property type="entry name" value="Tti2"/>
</dbReference>
<organism evidence="10">
    <name type="scientific">Mytilinidion resinicola</name>
    <dbReference type="NCBI Taxonomy" id="574789"/>
    <lineage>
        <taxon>Eukaryota</taxon>
        <taxon>Fungi</taxon>
        <taxon>Dikarya</taxon>
        <taxon>Ascomycota</taxon>
        <taxon>Pezizomycotina</taxon>
        <taxon>Dothideomycetes</taxon>
        <taxon>Pleosporomycetidae</taxon>
        <taxon>Mytilinidiales</taxon>
        <taxon>Mytilinidiaceae</taxon>
        <taxon>Mytilinidion</taxon>
    </lineage>
</organism>
<dbReference type="Pfam" id="PF01743">
    <property type="entry name" value="PolyA_pol"/>
    <property type="match status" value="1"/>
</dbReference>
<reference evidence="12" key="3">
    <citation type="submission" date="2025-04" db="UniProtKB">
        <authorList>
            <consortium name="RefSeq"/>
        </authorList>
    </citation>
    <scope>IDENTIFICATION</scope>
    <source>
        <strain evidence="12">CBS 304.34</strain>
    </source>
</reference>
<reference evidence="10 12" key="1">
    <citation type="journal article" date="2020" name="Stud. Mycol.">
        <title>101 Dothideomycetes genomes: a test case for predicting lifestyles and emergence of pathogens.</title>
        <authorList>
            <person name="Haridas S."/>
            <person name="Albert R."/>
            <person name="Binder M."/>
            <person name="Bloem J."/>
            <person name="Labutti K."/>
            <person name="Salamov A."/>
            <person name="Andreopoulos B."/>
            <person name="Baker S."/>
            <person name="Barry K."/>
            <person name="Bills G."/>
            <person name="Bluhm B."/>
            <person name="Cannon C."/>
            <person name="Castanera R."/>
            <person name="Culley D."/>
            <person name="Daum C."/>
            <person name="Ezra D."/>
            <person name="Gonzalez J."/>
            <person name="Henrissat B."/>
            <person name="Kuo A."/>
            <person name="Liang C."/>
            <person name="Lipzen A."/>
            <person name="Lutzoni F."/>
            <person name="Magnuson J."/>
            <person name="Mondo S."/>
            <person name="Nolan M."/>
            <person name="Ohm R."/>
            <person name="Pangilinan J."/>
            <person name="Park H.-J."/>
            <person name="Ramirez L."/>
            <person name="Alfaro M."/>
            <person name="Sun H."/>
            <person name="Tritt A."/>
            <person name="Yoshinaga Y."/>
            <person name="Zwiers L.-H."/>
            <person name="Turgeon B."/>
            <person name="Goodwin S."/>
            <person name="Spatafora J."/>
            <person name="Crous P."/>
            <person name="Grigoriev I."/>
        </authorList>
    </citation>
    <scope>NUCLEOTIDE SEQUENCE</scope>
    <source>
        <strain evidence="10 12">CBS 304.34</strain>
    </source>
</reference>
<dbReference type="GeneID" id="54467258"/>
<dbReference type="GO" id="GO:0000166">
    <property type="term" value="F:nucleotide binding"/>
    <property type="evidence" value="ECO:0007669"/>
    <property type="project" value="UniProtKB-KW"/>
</dbReference>
<dbReference type="RefSeq" id="XP_033568582.1">
    <property type="nucleotide sequence ID" value="XM_033726365.1"/>
</dbReference>
<dbReference type="OrthoDB" id="445712at2759"/>
<evidence type="ECO:0000256" key="6">
    <source>
        <dbReference type="RuleBase" id="RU003953"/>
    </source>
</evidence>
<evidence type="ECO:0000256" key="2">
    <source>
        <dbReference type="ARBA" id="ARBA00022679"/>
    </source>
</evidence>
<gene>
    <name evidence="10 12" type="ORF">BDZ99DRAFT_528343</name>
</gene>
<feature type="domain" description="Poly A polymerase head" evidence="8">
    <location>
        <begin position="56"/>
        <end position="201"/>
    </location>
</feature>
<dbReference type="InterPro" id="IPR002646">
    <property type="entry name" value="PolA_pol_head_dom"/>
</dbReference>
<dbReference type="Proteomes" id="UP000504636">
    <property type="component" value="Unplaced"/>
</dbReference>
<evidence type="ECO:0000313" key="10">
    <source>
        <dbReference type="EMBL" id="KAF2801618.1"/>
    </source>
</evidence>
<dbReference type="SUPFAM" id="SSF81301">
    <property type="entry name" value="Nucleotidyltransferase"/>
    <property type="match status" value="1"/>
</dbReference>
<keyword evidence="4 6" id="KW-0694">RNA-binding</keyword>
<keyword evidence="11" id="KW-1185">Reference proteome</keyword>
<proteinExistence type="inferred from homology"/>
<dbReference type="Gene3D" id="3.30.460.10">
    <property type="entry name" value="Beta Polymerase, domain 2"/>
    <property type="match status" value="1"/>
</dbReference>
<evidence type="ECO:0000313" key="11">
    <source>
        <dbReference type="Proteomes" id="UP000504636"/>
    </source>
</evidence>
<sequence length="911" mass="101225">MDKSSLPSSLKLTEVESTLRQLLLDVVAYIESTSGADPLDSTVKLPEELENAPLELRFAGGWVRDKLLGVGSHDIDIAINKMTGLNFAEKMQEYLEKPESIEKYGPDILRGIAKIERNPEKSKNLETATTKLLGLDLDFVNLRKETYKDDSRNPEVEFGTPEEDAIRRDATINSMFYNINTSSIEDLTGRGWEDMQAKIIRTPLEPYQTFMDDPLRTLRLIRFASRLNYTIDPEAENSMGNDDIKKAFALKISRERIWVELEKMLKGPDPHMAMVLIDRVGLYDTIFTDPTRDLPSKPELSYFASAYETVFEMLSPEKADDIISSSLLRSPEEKFQAWMSVAVMAWADAPLVDPPKKNRPMLYAPQLVAWEGVKAPNKISDVITASMKNLEEIKNLKDQCVIQLRSPHRRKDGQDASARDILGMAIRSWGQSWRSQLLFALLHDIALGSISKETILSTYSAFLAHLTKSDLLDVYAEKPILTGTDLAKALSMKPGPWMKDALNVVMAWQLRHPDITDHTEVVEAVRAHVDATSKGGFKPNPKTSELPARLATHFLQLTIRPLFASSQKNDLNNLTPAGHVSTRPLTRKTVSFDEVAPWKAPGQAYAIDLLRWVLQSLDPKGVEANWGLLIPPILRILDDLDIAWKATGCELLTLLLKNTPPALLSRTGLGKVFEETLMPCLTYLPSLTPEAESVVLLDKTIPALMALADALYPPSQFSTAPPSVSSSNTKRPLTTPNPITRSRYFDNLLRAAIFAPFAHSGTHVRIAETLFTHVIPLLDAMQLDSVKHLQRLLPMLADTLSEPLGVACPPLLEQATRAIQAVMLNAWPRISVHRGEVVRGLVVCWVRICESEELVGNGKVEGLEGVKGVLRAAAEMLVEVVETDGDVDFKSEVAGLVEADRRVGGLFDGVV</sequence>
<evidence type="ECO:0000256" key="7">
    <source>
        <dbReference type="SAM" id="MobiDB-lite"/>
    </source>
</evidence>
<comment type="similarity">
    <text evidence="5">Belongs to the TTI2 family.</text>
</comment>
<dbReference type="GO" id="GO:0003723">
    <property type="term" value="F:RNA binding"/>
    <property type="evidence" value="ECO:0007669"/>
    <property type="project" value="UniProtKB-KW"/>
</dbReference>
<dbReference type="GO" id="GO:0052927">
    <property type="term" value="F:CC tRNA cytidylyltransferase activity"/>
    <property type="evidence" value="ECO:0007669"/>
    <property type="project" value="TreeGrafter"/>
</dbReference>
<dbReference type="CDD" id="cd05398">
    <property type="entry name" value="NT_ClassII-CCAase"/>
    <property type="match status" value="1"/>
</dbReference>
<dbReference type="PANTHER" id="PTHR13734">
    <property type="entry name" value="TRNA-NUCLEOTIDYLTRANSFERASE"/>
    <property type="match status" value="1"/>
</dbReference>
<dbReference type="SUPFAM" id="SSF48371">
    <property type="entry name" value="ARM repeat"/>
    <property type="match status" value="1"/>
</dbReference>
<evidence type="ECO:0000313" key="12">
    <source>
        <dbReference type="RefSeq" id="XP_033568582.1"/>
    </source>
</evidence>
<dbReference type="InterPro" id="IPR032828">
    <property type="entry name" value="PolyA_RNA-bd"/>
</dbReference>
<dbReference type="AlphaFoldDB" id="A0A6A6XZA1"/>
<evidence type="ECO:0000259" key="9">
    <source>
        <dbReference type="Pfam" id="PF12627"/>
    </source>
</evidence>
<comment type="similarity">
    <text evidence="1 6">Belongs to the tRNA nucleotidyltransferase/poly(A) polymerase family.</text>
</comment>
<dbReference type="InterPro" id="IPR016024">
    <property type="entry name" value="ARM-type_fold"/>
</dbReference>
<evidence type="ECO:0000259" key="8">
    <source>
        <dbReference type="Pfam" id="PF01743"/>
    </source>
</evidence>
<keyword evidence="2 6" id="KW-0808">Transferase</keyword>
<evidence type="ECO:0000256" key="1">
    <source>
        <dbReference type="ARBA" id="ARBA00007265"/>
    </source>
</evidence>
<dbReference type="SUPFAM" id="SSF81891">
    <property type="entry name" value="Poly A polymerase C-terminal region-like"/>
    <property type="match status" value="1"/>
</dbReference>
<dbReference type="Pfam" id="PF12627">
    <property type="entry name" value="PolyA_pol_RNAbd"/>
    <property type="match status" value="1"/>
</dbReference>
<dbReference type="Pfam" id="PF10521">
    <property type="entry name" value="Tti2"/>
    <property type="match status" value="1"/>
</dbReference>
<keyword evidence="3" id="KW-0547">Nucleotide-binding</keyword>
<dbReference type="EMBL" id="MU003729">
    <property type="protein sequence ID" value="KAF2801618.1"/>
    <property type="molecule type" value="Genomic_DNA"/>
</dbReference>
<evidence type="ECO:0000256" key="5">
    <source>
        <dbReference type="ARBA" id="ARBA00034736"/>
    </source>
</evidence>
<dbReference type="InterPro" id="IPR043519">
    <property type="entry name" value="NT_sf"/>
</dbReference>
<name>A0A6A6XZA1_9PEZI</name>
<dbReference type="GO" id="GO:0005739">
    <property type="term" value="C:mitochondrion"/>
    <property type="evidence" value="ECO:0007669"/>
    <property type="project" value="UniProtKB-ARBA"/>
</dbReference>
<dbReference type="PANTHER" id="PTHR13734:SF5">
    <property type="entry name" value="CCA TRNA NUCLEOTIDYLTRANSFERASE, MITOCHONDRIAL"/>
    <property type="match status" value="1"/>
</dbReference>
<reference evidence="12" key="2">
    <citation type="submission" date="2020-04" db="EMBL/GenBank/DDBJ databases">
        <authorList>
            <consortium name="NCBI Genome Project"/>
        </authorList>
    </citation>
    <scope>NUCLEOTIDE SEQUENCE</scope>
    <source>
        <strain evidence="12">CBS 304.34</strain>
    </source>
</reference>
<dbReference type="Gene3D" id="1.10.3090.10">
    <property type="entry name" value="cca-adding enzyme, domain 2"/>
    <property type="match status" value="1"/>
</dbReference>
<dbReference type="FunFam" id="3.30.460.10:FF:000019">
    <property type="entry name" value="tRNA nucleotidyltransferase cca2"/>
    <property type="match status" value="1"/>
</dbReference>
<accession>A0A6A6XZA1</accession>
<feature type="region of interest" description="Disordered" evidence="7">
    <location>
        <begin position="719"/>
        <end position="738"/>
    </location>
</feature>
<dbReference type="GO" id="GO:0001680">
    <property type="term" value="P:tRNA 3'-terminal CCA addition"/>
    <property type="evidence" value="ECO:0007669"/>
    <property type="project" value="TreeGrafter"/>
</dbReference>
<evidence type="ECO:0000256" key="3">
    <source>
        <dbReference type="ARBA" id="ARBA00022741"/>
    </source>
</evidence>
<protein>
    <submittedName>
        <fullName evidence="10 12">Poly A polymerase C-terminal region-like protein</fullName>
    </submittedName>
</protein>